<dbReference type="Proteomes" id="UP000594364">
    <property type="component" value="Chromosome 1"/>
</dbReference>
<evidence type="ECO:0000313" key="3">
    <source>
        <dbReference type="Proteomes" id="UP000594364"/>
    </source>
</evidence>
<sequence length="146" mass="15334">MLSRYILALALTTAGFAPLASCQQQCGLKLAPCPYDQRCVPDSPDCADPNGCRGTCRFKNMYAACGGMRPRPVTCEAGAECRDDPRRPEEGCGLACDAPGICMPKRPRQCGGIAGSVCPEGLYCYDVPEDGCDPTNGGADCLGLCL</sequence>
<gene>
    <name evidence="2" type="ORF">C2857_005016</name>
</gene>
<dbReference type="OrthoDB" id="3799394at2759"/>
<accession>A0A7S9PS97</accession>
<name>A0A7S9PS97_EPIFF</name>
<reference evidence="2 3" key="1">
    <citation type="journal article" date="2018" name="PLoS Genet.">
        <title>Repeat elements organise 3D genome structure and mediate transcription in the filamentous fungus Epichloe festucae.</title>
        <authorList>
            <person name="Winter D.J."/>
            <person name="Ganley A.R.D."/>
            <person name="Young C.A."/>
            <person name="Liachko I."/>
            <person name="Schardl C.L."/>
            <person name="Dupont P.Y."/>
            <person name="Berry D."/>
            <person name="Ram A."/>
            <person name="Scott B."/>
            <person name="Cox M.P."/>
        </authorList>
    </citation>
    <scope>NUCLEOTIDE SEQUENCE [LARGE SCALE GENOMIC DNA]</scope>
    <source>
        <strain evidence="2 3">Fl1</strain>
    </source>
</reference>
<keyword evidence="1" id="KW-0732">Signal</keyword>
<feature type="signal peptide" evidence="1">
    <location>
        <begin position="1"/>
        <end position="22"/>
    </location>
</feature>
<feature type="chain" id="PRO_5034041195" evidence="1">
    <location>
        <begin position="23"/>
        <end position="146"/>
    </location>
</feature>
<organism evidence="2 3">
    <name type="scientific">Epichloe festucae (strain Fl1)</name>
    <dbReference type="NCBI Taxonomy" id="877507"/>
    <lineage>
        <taxon>Eukaryota</taxon>
        <taxon>Fungi</taxon>
        <taxon>Dikarya</taxon>
        <taxon>Ascomycota</taxon>
        <taxon>Pezizomycotina</taxon>
        <taxon>Sordariomycetes</taxon>
        <taxon>Hypocreomycetidae</taxon>
        <taxon>Hypocreales</taxon>
        <taxon>Clavicipitaceae</taxon>
        <taxon>Epichloe</taxon>
    </lineage>
</organism>
<keyword evidence="3" id="KW-1185">Reference proteome</keyword>
<evidence type="ECO:0000256" key="1">
    <source>
        <dbReference type="SAM" id="SignalP"/>
    </source>
</evidence>
<dbReference type="AlphaFoldDB" id="A0A7S9PS97"/>
<dbReference type="EMBL" id="CP031385">
    <property type="protein sequence ID" value="QPG94156.1"/>
    <property type="molecule type" value="Genomic_DNA"/>
</dbReference>
<proteinExistence type="predicted"/>
<evidence type="ECO:0000313" key="2">
    <source>
        <dbReference type="EMBL" id="QPG94156.1"/>
    </source>
</evidence>
<protein>
    <submittedName>
        <fullName evidence="2">Uncharacterized protein</fullName>
    </submittedName>
</protein>